<dbReference type="Proteomes" id="UP001500655">
    <property type="component" value="Unassembled WGS sequence"/>
</dbReference>
<dbReference type="EMBL" id="BAAALS010000011">
    <property type="protein sequence ID" value="GAA1754218.1"/>
    <property type="molecule type" value="Genomic_DNA"/>
</dbReference>
<name>A0ABP4WGM5_9ACTN</name>
<proteinExistence type="predicted"/>
<protein>
    <submittedName>
        <fullName evidence="2">Uncharacterized protein</fullName>
    </submittedName>
</protein>
<accession>A0ABP4WGM5</accession>
<sequence length="75" mass="8148">MSSGSAHPALDAGRTRGRRVRGAAATRPDRRPASVTQVAARVIPRRPNLRRGTRAAGPAITKDSLLRDQRSIPRR</sequence>
<dbReference type="RefSeq" id="WP_344080949.1">
    <property type="nucleotide sequence ID" value="NZ_BAAALS010000011.1"/>
</dbReference>
<evidence type="ECO:0000313" key="3">
    <source>
        <dbReference type="Proteomes" id="UP001500655"/>
    </source>
</evidence>
<gene>
    <name evidence="2" type="ORF">GCM10009681_26720</name>
</gene>
<reference evidence="3" key="1">
    <citation type="journal article" date="2019" name="Int. J. Syst. Evol. Microbiol.">
        <title>The Global Catalogue of Microorganisms (GCM) 10K type strain sequencing project: providing services to taxonomists for standard genome sequencing and annotation.</title>
        <authorList>
            <consortium name="The Broad Institute Genomics Platform"/>
            <consortium name="The Broad Institute Genome Sequencing Center for Infectious Disease"/>
            <person name="Wu L."/>
            <person name="Ma J."/>
        </authorList>
    </citation>
    <scope>NUCLEOTIDE SEQUENCE [LARGE SCALE GENOMIC DNA]</scope>
    <source>
        <strain evidence="3">JCM 13249</strain>
    </source>
</reference>
<keyword evidence="3" id="KW-1185">Reference proteome</keyword>
<evidence type="ECO:0000256" key="1">
    <source>
        <dbReference type="SAM" id="MobiDB-lite"/>
    </source>
</evidence>
<feature type="compositionally biased region" description="Basic residues" evidence="1">
    <location>
        <begin position="43"/>
        <end position="53"/>
    </location>
</feature>
<evidence type="ECO:0000313" key="2">
    <source>
        <dbReference type="EMBL" id="GAA1754218.1"/>
    </source>
</evidence>
<feature type="region of interest" description="Disordered" evidence="1">
    <location>
        <begin position="1"/>
        <end position="75"/>
    </location>
</feature>
<feature type="compositionally biased region" description="Basic and acidic residues" evidence="1">
    <location>
        <begin position="64"/>
        <end position="75"/>
    </location>
</feature>
<organism evidence="2 3">
    <name type="scientific">Luedemannella helvata</name>
    <dbReference type="NCBI Taxonomy" id="349315"/>
    <lineage>
        <taxon>Bacteria</taxon>
        <taxon>Bacillati</taxon>
        <taxon>Actinomycetota</taxon>
        <taxon>Actinomycetes</taxon>
        <taxon>Micromonosporales</taxon>
        <taxon>Micromonosporaceae</taxon>
        <taxon>Luedemannella</taxon>
    </lineage>
</organism>
<comment type="caution">
    <text evidence="2">The sequence shown here is derived from an EMBL/GenBank/DDBJ whole genome shotgun (WGS) entry which is preliminary data.</text>
</comment>